<name>A0A172TZV0_9BACT</name>
<evidence type="ECO:0000313" key="2">
    <source>
        <dbReference type="Proteomes" id="UP000077177"/>
    </source>
</evidence>
<proteinExistence type="predicted"/>
<dbReference type="RefSeq" id="WP_066406807.1">
    <property type="nucleotide sequence ID" value="NZ_CP011390.1"/>
</dbReference>
<gene>
    <name evidence="1" type="ORF">SY85_19815</name>
</gene>
<dbReference type="KEGG" id="fla:SY85_19815"/>
<accession>A0A172TZV0</accession>
<reference evidence="2" key="1">
    <citation type="submission" date="2015-01" db="EMBL/GenBank/DDBJ databases">
        <title>Flavisolibacter sp./LCS9/ whole genome sequencing.</title>
        <authorList>
            <person name="Kim M.K."/>
            <person name="Srinivasan S."/>
            <person name="Lee J.-J."/>
        </authorList>
    </citation>
    <scope>NUCLEOTIDE SEQUENCE [LARGE SCALE GENOMIC DNA]</scope>
    <source>
        <strain evidence="2">LCS9</strain>
    </source>
</reference>
<organism evidence="1 2">
    <name type="scientific">Flavisolibacter tropicus</name>
    <dbReference type="NCBI Taxonomy" id="1492898"/>
    <lineage>
        <taxon>Bacteria</taxon>
        <taxon>Pseudomonadati</taxon>
        <taxon>Bacteroidota</taxon>
        <taxon>Chitinophagia</taxon>
        <taxon>Chitinophagales</taxon>
        <taxon>Chitinophagaceae</taxon>
        <taxon>Flavisolibacter</taxon>
    </lineage>
</organism>
<keyword evidence="2" id="KW-1185">Reference proteome</keyword>
<reference evidence="1 2" key="2">
    <citation type="journal article" date="2016" name="Int. J. Syst. Evol. Microbiol.">
        <title>Flavisolibacter tropicus sp. nov., isolated from tropical soil.</title>
        <authorList>
            <person name="Lee J.J."/>
            <person name="Kang M.S."/>
            <person name="Kim G.S."/>
            <person name="Lee C.S."/>
            <person name="Lim S."/>
            <person name="Lee J."/>
            <person name="Roh S.H."/>
            <person name="Kang H."/>
            <person name="Ha J.M."/>
            <person name="Bae S."/>
            <person name="Jung H.Y."/>
            <person name="Kim M.K."/>
        </authorList>
    </citation>
    <scope>NUCLEOTIDE SEQUENCE [LARGE SCALE GENOMIC DNA]</scope>
    <source>
        <strain evidence="1 2">LCS9</strain>
    </source>
</reference>
<dbReference type="STRING" id="1492898.SY85_19815"/>
<evidence type="ECO:0000313" key="1">
    <source>
        <dbReference type="EMBL" id="ANE52394.1"/>
    </source>
</evidence>
<sequence>MRLLLLGSLPFIGYSFPRRVSLPGFCVAGVDLAAMHQQSATSYGANPHPYAVLGVEAKGMSLAYQQLLLSGIVFQKNWSLLSSVVGATSEQGLGGTPTMA</sequence>
<dbReference type="EMBL" id="CP011390">
    <property type="protein sequence ID" value="ANE52394.1"/>
    <property type="molecule type" value="Genomic_DNA"/>
</dbReference>
<dbReference type="Proteomes" id="UP000077177">
    <property type="component" value="Chromosome"/>
</dbReference>
<dbReference type="AlphaFoldDB" id="A0A172TZV0"/>
<protein>
    <submittedName>
        <fullName evidence="1">Uncharacterized protein</fullName>
    </submittedName>
</protein>